<protein>
    <submittedName>
        <fullName evidence="1">Uncharacterized protein</fullName>
    </submittedName>
</protein>
<sequence length="144" mass="16783">MDYTWSNSSWQGIKDMRKQEDYQFKLAKDMHNFNIVVAMESMLMVEATTDIETSFVEEMTVMETSLKGVRNFSSNAKSYGHTSYDDYKGHERVNVKYIEHSPFDCYDFGDHSYGEEFTMRACTMKMSMRGKIKMNILSIPNAGR</sequence>
<dbReference type="EMBL" id="CM044701">
    <property type="protein sequence ID" value="KAI5680970.1"/>
    <property type="molecule type" value="Genomic_DNA"/>
</dbReference>
<proteinExistence type="predicted"/>
<reference evidence="2" key="1">
    <citation type="journal article" date="2023" name="Nat. Plants">
        <title>Single-cell RNA sequencing provides a high-resolution roadmap for understanding the multicellular compartmentation of specialized metabolism.</title>
        <authorList>
            <person name="Sun S."/>
            <person name="Shen X."/>
            <person name="Li Y."/>
            <person name="Li Y."/>
            <person name="Wang S."/>
            <person name="Li R."/>
            <person name="Zhang H."/>
            <person name="Shen G."/>
            <person name="Guo B."/>
            <person name="Wei J."/>
            <person name="Xu J."/>
            <person name="St-Pierre B."/>
            <person name="Chen S."/>
            <person name="Sun C."/>
        </authorList>
    </citation>
    <scope>NUCLEOTIDE SEQUENCE [LARGE SCALE GENOMIC DNA]</scope>
</reference>
<dbReference type="Proteomes" id="UP001060085">
    <property type="component" value="Linkage Group LG01"/>
</dbReference>
<evidence type="ECO:0000313" key="1">
    <source>
        <dbReference type="EMBL" id="KAI5680970.1"/>
    </source>
</evidence>
<keyword evidence="2" id="KW-1185">Reference proteome</keyword>
<name>A0ACC0C7U6_CATRO</name>
<evidence type="ECO:0000313" key="2">
    <source>
        <dbReference type="Proteomes" id="UP001060085"/>
    </source>
</evidence>
<gene>
    <name evidence="1" type="ORF">M9H77_02197</name>
</gene>
<comment type="caution">
    <text evidence="1">The sequence shown here is derived from an EMBL/GenBank/DDBJ whole genome shotgun (WGS) entry which is preliminary data.</text>
</comment>
<organism evidence="1 2">
    <name type="scientific">Catharanthus roseus</name>
    <name type="common">Madagascar periwinkle</name>
    <name type="synonym">Vinca rosea</name>
    <dbReference type="NCBI Taxonomy" id="4058"/>
    <lineage>
        <taxon>Eukaryota</taxon>
        <taxon>Viridiplantae</taxon>
        <taxon>Streptophyta</taxon>
        <taxon>Embryophyta</taxon>
        <taxon>Tracheophyta</taxon>
        <taxon>Spermatophyta</taxon>
        <taxon>Magnoliopsida</taxon>
        <taxon>eudicotyledons</taxon>
        <taxon>Gunneridae</taxon>
        <taxon>Pentapetalae</taxon>
        <taxon>asterids</taxon>
        <taxon>lamiids</taxon>
        <taxon>Gentianales</taxon>
        <taxon>Apocynaceae</taxon>
        <taxon>Rauvolfioideae</taxon>
        <taxon>Vinceae</taxon>
        <taxon>Catharanthinae</taxon>
        <taxon>Catharanthus</taxon>
    </lineage>
</organism>
<accession>A0ACC0C7U6</accession>